<gene>
    <name evidence="1" type="ORF">AJ85_15790</name>
</gene>
<evidence type="ECO:0000313" key="1">
    <source>
        <dbReference type="EMBL" id="THG89672.1"/>
    </source>
</evidence>
<name>A0A4V3X8B3_ALKAL</name>
<protein>
    <submittedName>
        <fullName evidence="1">Uncharacterized protein</fullName>
    </submittedName>
</protein>
<reference evidence="1 2" key="1">
    <citation type="submission" date="2014-01" db="EMBL/GenBank/DDBJ databases">
        <title>Draft genome sequencing of Bacillus alcalophilus CGMCC 1.3604.</title>
        <authorList>
            <person name="Yang J."/>
            <person name="Diao L."/>
            <person name="Yang S."/>
        </authorList>
    </citation>
    <scope>NUCLEOTIDE SEQUENCE [LARGE SCALE GENOMIC DNA]</scope>
    <source>
        <strain evidence="1 2">CGMCC 1.3604</strain>
    </source>
</reference>
<evidence type="ECO:0000313" key="2">
    <source>
        <dbReference type="Proteomes" id="UP000297014"/>
    </source>
</evidence>
<proteinExistence type="predicted"/>
<dbReference type="RefSeq" id="WP_052044314.1">
    <property type="nucleotide sequence ID" value="NZ_ALPT02000002.1"/>
</dbReference>
<dbReference type="EMBL" id="JALP01000204">
    <property type="protein sequence ID" value="THG89672.1"/>
    <property type="molecule type" value="Genomic_DNA"/>
</dbReference>
<dbReference type="AlphaFoldDB" id="A0A4V3X8B3"/>
<accession>A0A4V3X8B3</accession>
<sequence>MALQLMKINISGTVAVEVDPVLDQFFYVTATPVAPEDTVTIAATDFFGNDGGTVTAFPELNEGNSYVEVYIN</sequence>
<organism evidence="1 2">
    <name type="scientific">Alkalihalobacillus alcalophilus ATCC 27647 = CGMCC 1.3604</name>
    <dbReference type="NCBI Taxonomy" id="1218173"/>
    <lineage>
        <taxon>Bacteria</taxon>
        <taxon>Bacillati</taxon>
        <taxon>Bacillota</taxon>
        <taxon>Bacilli</taxon>
        <taxon>Bacillales</taxon>
        <taxon>Bacillaceae</taxon>
        <taxon>Alkalihalobacillus</taxon>
    </lineage>
</organism>
<dbReference type="Proteomes" id="UP000297014">
    <property type="component" value="Unassembled WGS sequence"/>
</dbReference>
<comment type="caution">
    <text evidence="1">The sequence shown here is derived from an EMBL/GenBank/DDBJ whole genome shotgun (WGS) entry which is preliminary data.</text>
</comment>